<dbReference type="RefSeq" id="WP_200391983.1">
    <property type="nucleotide sequence ID" value="NZ_JAENIO010000026.1"/>
</dbReference>
<dbReference type="EMBL" id="JAENIO010000026">
    <property type="protein sequence ID" value="MBK1834547.1"/>
    <property type="molecule type" value="Genomic_DNA"/>
</dbReference>
<organism evidence="3 4">
    <name type="scientific">Roseibacillus ishigakijimensis</name>
    <dbReference type="NCBI Taxonomy" id="454146"/>
    <lineage>
        <taxon>Bacteria</taxon>
        <taxon>Pseudomonadati</taxon>
        <taxon>Verrucomicrobiota</taxon>
        <taxon>Verrucomicrobiia</taxon>
        <taxon>Verrucomicrobiales</taxon>
        <taxon>Verrucomicrobiaceae</taxon>
        <taxon>Roseibacillus</taxon>
    </lineage>
</organism>
<gene>
    <name evidence="3" type="ORF">JIN78_10790</name>
</gene>
<proteinExistence type="predicted"/>
<dbReference type="AlphaFoldDB" id="A0A934RMJ3"/>
<sequence length="59" mass="6628">MKLKYALWLALPALFLGLASCATEKERQVVLPESEESDLPWNSMREGEGLGQFGAFQNR</sequence>
<dbReference type="PROSITE" id="PS51257">
    <property type="entry name" value="PROKAR_LIPOPROTEIN"/>
    <property type="match status" value="1"/>
</dbReference>
<dbReference type="Proteomes" id="UP000604083">
    <property type="component" value="Unassembled WGS sequence"/>
</dbReference>
<evidence type="ECO:0000256" key="1">
    <source>
        <dbReference type="SAM" id="MobiDB-lite"/>
    </source>
</evidence>
<accession>A0A934RMJ3</accession>
<evidence type="ECO:0000313" key="4">
    <source>
        <dbReference type="Proteomes" id="UP000604083"/>
    </source>
</evidence>
<keyword evidence="2" id="KW-0732">Signal</keyword>
<evidence type="ECO:0000256" key="2">
    <source>
        <dbReference type="SAM" id="SignalP"/>
    </source>
</evidence>
<name>A0A934RMJ3_9BACT</name>
<comment type="caution">
    <text evidence="3">The sequence shown here is derived from an EMBL/GenBank/DDBJ whole genome shotgun (WGS) entry which is preliminary data.</text>
</comment>
<feature type="chain" id="PRO_5037313180" evidence="2">
    <location>
        <begin position="23"/>
        <end position="59"/>
    </location>
</feature>
<reference evidence="3" key="1">
    <citation type="submission" date="2021-01" db="EMBL/GenBank/DDBJ databases">
        <title>Modified the classification status of verrucomicrobia.</title>
        <authorList>
            <person name="Feng X."/>
        </authorList>
    </citation>
    <scope>NUCLEOTIDE SEQUENCE</scope>
    <source>
        <strain evidence="3">KCTC 12986</strain>
    </source>
</reference>
<feature type="signal peptide" evidence="2">
    <location>
        <begin position="1"/>
        <end position="22"/>
    </location>
</feature>
<evidence type="ECO:0000313" key="3">
    <source>
        <dbReference type="EMBL" id="MBK1834547.1"/>
    </source>
</evidence>
<keyword evidence="4" id="KW-1185">Reference proteome</keyword>
<protein>
    <submittedName>
        <fullName evidence="3">Uncharacterized protein</fullName>
    </submittedName>
</protein>
<feature type="region of interest" description="Disordered" evidence="1">
    <location>
        <begin position="40"/>
        <end position="59"/>
    </location>
</feature>